<reference evidence="4" key="3">
    <citation type="submission" date="2025-08" db="UniProtKB">
        <authorList>
            <consortium name="RefSeq"/>
        </authorList>
    </citation>
    <scope>IDENTIFICATION</scope>
    <source>
        <strain evidence="4">CBS 342.82</strain>
    </source>
</reference>
<reference evidence="4" key="2">
    <citation type="submission" date="2020-04" db="EMBL/GenBank/DDBJ databases">
        <authorList>
            <consortium name="NCBI Genome Project"/>
        </authorList>
    </citation>
    <scope>NUCLEOTIDE SEQUENCE</scope>
    <source>
        <strain evidence="4">CBS 342.82</strain>
    </source>
</reference>
<keyword evidence="1" id="KW-0812">Transmembrane</keyword>
<keyword evidence="1" id="KW-0472">Membrane</keyword>
<accession>A0A6J3MCI5</accession>
<protein>
    <recommendedName>
        <fullName evidence="2">DUF7703 domain-containing protein</fullName>
    </recommendedName>
</protein>
<feature type="non-terminal residue" evidence="4">
    <location>
        <position position="270"/>
    </location>
</feature>
<feature type="transmembrane region" description="Helical" evidence="1">
    <location>
        <begin position="179"/>
        <end position="197"/>
    </location>
</feature>
<dbReference type="OrthoDB" id="405906at2759"/>
<keyword evidence="1" id="KW-1133">Transmembrane helix</keyword>
<dbReference type="InterPro" id="IPR056120">
    <property type="entry name" value="DUF7703"/>
</dbReference>
<name>A0A6J3MCI5_9PEZI</name>
<feature type="domain" description="DUF7703" evidence="2">
    <location>
        <begin position="24"/>
        <end position="268"/>
    </location>
</feature>
<sequence>MASSESSWLLPGAGVTKGYDSESHSFRICVVFFSGLAVYNAVELVVMILLSFRRYRGLYFWSLMLASLGITPYAMGFLIKYLAIFPPVGANSNARWLAIVLLTMGWWPMVTGQSVVLWSRLHLVAGRGARGQRILRITKWMIIINAVVLHIPTTVLTFGANGIDSSTKFGLAYNIMEKIQMAGFFVQETILSSIYIFETIRLLQVSLQEGTRKTMKQLIAINAIIIIMDLVILGLEGASLYILQTLLKGIIYSVKLKLEFAVLGKLVKHV</sequence>
<feature type="transmembrane region" description="Helical" evidence="1">
    <location>
        <begin position="140"/>
        <end position="159"/>
    </location>
</feature>
<evidence type="ECO:0000256" key="1">
    <source>
        <dbReference type="SAM" id="Phobius"/>
    </source>
</evidence>
<dbReference type="Proteomes" id="UP000504637">
    <property type="component" value="Unplaced"/>
</dbReference>
<dbReference type="PANTHER" id="PTHR37013:SF3">
    <property type="entry name" value="INTEGRAL MEMBRANE PROTEIN (AFU_ORTHOLOGUE AFUA_1G05950)"/>
    <property type="match status" value="1"/>
</dbReference>
<proteinExistence type="predicted"/>
<feature type="transmembrane region" description="Helical" evidence="1">
    <location>
        <begin position="25"/>
        <end position="52"/>
    </location>
</feature>
<evidence type="ECO:0000313" key="3">
    <source>
        <dbReference type="Proteomes" id="UP000504637"/>
    </source>
</evidence>
<feature type="transmembrane region" description="Helical" evidence="1">
    <location>
        <begin position="218"/>
        <end position="243"/>
    </location>
</feature>
<dbReference type="PANTHER" id="PTHR37013">
    <property type="entry name" value="INTEGRAL MEMBRANE PROTEIN (AFU_ORTHOLOGUE AFUA_1G05950)-RELATED"/>
    <property type="match status" value="1"/>
</dbReference>
<dbReference type="AlphaFoldDB" id="A0A6J3MCI5"/>
<dbReference type="GeneID" id="54358053"/>
<evidence type="ECO:0000259" key="2">
    <source>
        <dbReference type="Pfam" id="PF24802"/>
    </source>
</evidence>
<evidence type="ECO:0000313" key="4">
    <source>
        <dbReference type="RefSeq" id="XP_033461583.1"/>
    </source>
</evidence>
<feature type="transmembrane region" description="Helical" evidence="1">
    <location>
        <begin position="59"/>
        <end position="84"/>
    </location>
</feature>
<dbReference type="RefSeq" id="XP_033461583.1">
    <property type="nucleotide sequence ID" value="XM_033600253.1"/>
</dbReference>
<feature type="transmembrane region" description="Helical" evidence="1">
    <location>
        <begin position="96"/>
        <end position="119"/>
    </location>
</feature>
<organism evidence="4">
    <name type="scientific">Dissoconium aciculare CBS 342.82</name>
    <dbReference type="NCBI Taxonomy" id="1314786"/>
    <lineage>
        <taxon>Eukaryota</taxon>
        <taxon>Fungi</taxon>
        <taxon>Dikarya</taxon>
        <taxon>Ascomycota</taxon>
        <taxon>Pezizomycotina</taxon>
        <taxon>Dothideomycetes</taxon>
        <taxon>Dothideomycetidae</taxon>
        <taxon>Mycosphaerellales</taxon>
        <taxon>Dissoconiaceae</taxon>
        <taxon>Dissoconium</taxon>
    </lineage>
</organism>
<reference evidence="4" key="1">
    <citation type="submission" date="2020-01" db="EMBL/GenBank/DDBJ databases">
        <authorList>
            <consortium name="DOE Joint Genome Institute"/>
            <person name="Haridas S."/>
            <person name="Albert R."/>
            <person name="Binder M."/>
            <person name="Bloem J."/>
            <person name="Labutti K."/>
            <person name="Salamov A."/>
            <person name="Andreopoulos B."/>
            <person name="Baker S.E."/>
            <person name="Barry K."/>
            <person name="Bills G."/>
            <person name="Bluhm B.H."/>
            <person name="Cannon C."/>
            <person name="Castanera R."/>
            <person name="Culley D.E."/>
            <person name="Daum C."/>
            <person name="Ezra D."/>
            <person name="Gonzalez J.B."/>
            <person name="Henrissat B."/>
            <person name="Kuo A."/>
            <person name="Liang C."/>
            <person name="Lipzen A."/>
            <person name="Lutzoni F."/>
            <person name="Magnuson J."/>
            <person name="Mondo S."/>
            <person name="Nolan M."/>
            <person name="Ohm R."/>
            <person name="Pangilinan J."/>
            <person name="Park H.-J."/>
            <person name="Ramirez L."/>
            <person name="Alfaro M."/>
            <person name="Sun H."/>
            <person name="Tritt A."/>
            <person name="Yoshinaga Y."/>
            <person name="Zwiers L.-H."/>
            <person name="Turgeon B.G."/>
            <person name="Goodwin S.B."/>
            <person name="Spatafora J.W."/>
            <person name="Crous P.W."/>
            <person name="Grigoriev I.V."/>
        </authorList>
    </citation>
    <scope>NUCLEOTIDE SEQUENCE</scope>
    <source>
        <strain evidence="4">CBS 342.82</strain>
    </source>
</reference>
<gene>
    <name evidence="4" type="ORF">K489DRAFT_293586</name>
</gene>
<dbReference type="Pfam" id="PF24802">
    <property type="entry name" value="DUF7703"/>
    <property type="match status" value="1"/>
</dbReference>
<keyword evidence="3" id="KW-1185">Reference proteome</keyword>